<dbReference type="InterPro" id="IPR011761">
    <property type="entry name" value="ATP-grasp"/>
</dbReference>
<gene>
    <name evidence="3" type="ORF">KS407_04680</name>
</gene>
<reference evidence="3 4" key="1">
    <citation type="submission" date="2021-06" db="EMBL/GenBank/DDBJ databases">
        <title>Bacillus sp. RD4P76, an endophyte from a halophyte.</title>
        <authorList>
            <person name="Sun J.-Q."/>
        </authorList>
    </citation>
    <scope>NUCLEOTIDE SEQUENCE [LARGE SCALE GENOMIC DNA]</scope>
    <source>
        <strain evidence="3 4">JCM 17098</strain>
    </source>
</reference>
<keyword evidence="1" id="KW-0547">Nucleotide-binding</keyword>
<evidence type="ECO:0000259" key="2">
    <source>
        <dbReference type="PROSITE" id="PS50975"/>
    </source>
</evidence>
<feature type="domain" description="ATP-grasp" evidence="2">
    <location>
        <begin position="216"/>
        <end position="448"/>
    </location>
</feature>
<dbReference type="RefSeq" id="WP_176371336.1">
    <property type="nucleotide sequence ID" value="NZ_JAHQCR010000021.1"/>
</dbReference>
<evidence type="ECO:0000256" key="1">
    <source>
        <dbReference type="PROSITE-ProRule" id="PRU00409"/>
    </source>
</evidence>
<sequence length="456" mass="52888">MLSFKLYISHLEVNEQLHPNQIVLPRKISSIWNIEHKMLGKIGYQFLTKDVEVFIDDTLPDTTIQLAPPIAEHLSLLSVKRLQCFYDYQEKMFHLGPSIGVVIGDIQQTDSLPQFGTITPYIEEMGKSATDLYCPFFVFSYKDVKGTFVEGYTFHDNTWKKGNFPLPHVVYNRIGRRDQERSPQGQDFFQRLKDMNIPYFNDRFLHKWDTHALFMKEPTIEPYLPETKHLQGKNDLYELLSRYSNIFIKPFWGKEGSGIIKVQQEKGVYKITYPTDQGWQTKKVKTDYQLFEILQDRVRKRRYIVQPQIDTLEYSNAPIDFRVLCVKNISGEWKACSTVSRVGDGGKIVSNLAQGGSQRKASTLLKEFMTEEKAKHTIRFMNELGIHGAQIIDRETDGLYGELGFDFMIDKTGHVWILEVNIKPSKGDSLQHSNNSFPSIRLLLDYAEYLTGFSHH</sequence>
<dbReference type="SUPFAM" id="SSF56059">
    <property type="entry name" value="Glutathione synthetase ATP-binding domain-like"/>
    <property type="match status" value="1"/>
</dbReference>
<dbReference type="Proteomes" id="UP000790580">
    <property type="component" value="Unassembled WGS sequence"/>
</dbReference>
<keyword evidence="4" id="KW-1185">Reference proteome</keyword>
<dbReference type="Gene3D" id="3.30.470.20">
    <property type="entry name" value="ATP-grasp fold, B domain"/>
    <property type="match status" value="1"/>
</dbReference>
<evidence type="ECO:0000313" key="4">
    <source>
        <dbReference type="Proteomes" id="UP000790580"/>
    </source>
</evidence>
<dbReference type="Pfam" id="PF14398">
    <property type="entry name" value="ATPgrasp_YheCD"/>
    <property type="match status" value="1"/>
</dbReference>
<comment type="caution">
    <text evidence="3">The sequence shown here is derived from an EMBL/GenBank/DDBJ whole genome shotgun (WGS) entry which is preliminary data.</text>
</comment>
<proteinExistence type="predicted"/>
<dbReference type="PROSITE" id="PS50975">
    <property type="entry name" value="ATP_GRASP"/>
    <property type="match status" value="1"/>
</dbReference>
<accession>A0ABS6JQC2</accession>
<dbReference type="EMBL" id="JAHQCR010000021">
    <property type="protein sequence ID" value="MBU9720740.1"/>
    <property type="molecule type" value="Genomic_DNA"/>
</dbReference>
<organism evidence="3 4">
    <name type="scientific">Evansella alkalicola</name>
    <dbReference type="NCBI Taxonomy" id="745819"/>
    <lineage>
        <taxon>Bacteria</taxon>
        <taxon>Bacillati</taxon>
        <taxon>Bacillota</taxon>
        <taxon>Bacilli</taxon>
        <taxon>Bacillales</taxon>
        <taxon>Bacillaceae</taxon>
        <taxon>Evansella</taxon>
    </lineage>
</organism>
<name>A0ABS6JQC2_9BACI</name>
<dbReference type="InterPro" id="IPR026838">
    <property type="entry name" value="YheC/D"/>
</dbReference>
<protein>
    <submittedName>
        <fullName evidence="3">YheC/YheD family protein</fullName>
    </submittedName>
</protein>
<keyword evidence="1" id="KW-0067">ATP-binding</keyword>
<evidence type="ECO:0000313" key="3">
    <source>
        <dbReference type="EMBL" id="MBU9720740.1"/>
    </source>
</evidence>